<evidence type="ECO:0008006" key="3">
    <source>
        <dbReference type="Google" id="ProtNLM"/>
    </source>
</evidence>
<accession>A0A8K0C5C5</accession>
<gene>
    <name evidence="1" type="ORF">ILUMI_26792</name>
</gene>
<protein>
    <recommendedName>
        <fullName evidence="3">YqaJ viral recombinase domain-containing protein</fullName>
    </recommendedName>
</protein>
<dbReference type="OrthoDB" id="8194943at2759"/>
<dbReference type="AlphaFoldDB" id="A0A8K0C5C5"/>
<evidence type="ECO:0000313" key="1">
    <source>
        <dbReference type="EMBL" id="KAF2879379.1"/>
    </source>
</evidence>
<evidence type="ECO:0000313" key="2">
    <source>
        <dbReference type="Proteomes" id="UP000801492"/>
    </source>
</evidence>
<dbReference type="EMBL" id="VTPC01091183">
    <property type="protein sequence ID" value="KAF2879379.1"/>
    <property type="molecule type" value="Genomic_DNA"/>
</dbReference>
<dbReference type="Proteomes" id="UP000801492">
    <property type="component" value="Unassembled WGS sequence"/>
</dbReference>
<dbReference type="InterPro" id="IPR011604">
    <property type="entry name" value="PDDEXK-like_dom_sf"/>
</dbReference>
<dbReference type="PANTHER" id="PTHR46609:SF8">
    <property type="entry name" value="YQAJ VIRAL RECOMBINASE DOMAIN-CONTAINING PROTEIN"/>
    <property type="match status" value="1"/>
</dbReference>
<dbReference type="GO" id="GO:0006281">
    <property type="term" value="P:DNA repair"/>
    <property type="evidence" value="ECO:0007669"/>
    <property type="project" value="UniProtKB-ARBA"/>
</dbReference>
<dbReference type="InterPro" id="IPR051703">
    <property type="entry name" value="NF-kappa-B_Signaling_Reg"/>
</dbReference>
<dbReference type="InterPro" id="IPR011335">
    <property type="entry name" value="Restrct_endonuc-II-like"/>
</dbReference>
<sequence>MWGPLVNTILSCVAIEYGKINEQNAIEAYCKKTGECVRSCGLFLDLECASSDGLIGNDGILEMKCPKSAKNMLISEAVQKLKNFYLDKNCSLKKPIIIITRCKGNCDFAVWKPKDLLIQRIYQDEDFWHAKVFPKLKFFYEKALFHEIVDPRKSRNMAIREPGKE</sequence>
<reference evidence="1" key="1">
    <citation type="submission" date="2019-08" db="EMBL/GenBank/DDBJ databases">
        <title>The genome of the North American firefly Photinus pyralis.</title>
        <authorList>
            <consortium name="Photinus pyralis genome working group"/>
            <person name="Fallon T.R."/>
            <person name="Sander Lower S.E."/>
            <person name="Weng J.-K."/>
        </authorList>
    </citation>
    <scope>NUCLEOTIDE SEQUENCE</scope>
    <source>
        <strain evidence="1">TRF0915ILg1</strain>
        <tissue evidence="1">Whole body</tissue>
    </source>
</reference>
<comment type="caution">
    <text evidence="1">The sequence shown here is derived from an EMBL/GenBank/DDBJ whole genome shotgun (WGS) entry which is preliminary data.</text>
</comment>
<proteinExistence type="predicted"/>
<keyword evidence="2" id="KW-1185">Reference proteome</keyword>
<dbReference type="PANTHER" id="PTHR46609">
    <property type="entry name" value="EXONUCLEASE, PHAGE-TYPE/RECB, C-TERMINAL DOMAIN-CONTAINING PROTEIN"/>
    <property type="match status" value="1"/>
</dbReference>
<dbReference type="Gene3D" id="3.90.320.10">
    <property type="match status" value="1"/>
</dbReference>
<organism evidence="1 2">
    <name type="scientific">Ignelater luminosus</name>
    <name type="common">Cucubano</name>
    <name type="synonym">Pyrophorus luminosus</name>
    <dbReference type="NCBI Taxonomy" id="2038154"/>
    <lineage>
        <taxon>Eukaryota</taxon>
        <taxon>Metazoa</taxon>
        <taxon>Ecdysozoa</taxon>
        <taxon>Arthropoda</taxon>
        <taxon>Hexapoda</taxon>
        <taxon>Insecta</taxon>
        <taxon>Pterygota</taxon>
        <taxon>Neoptera</taxon>
        <taxon>Endopterygota</taxon>
        <taxon>Coleoptera</taxon>
        <taxon>Polyphaga</taxon>
        <taxon>Elateriformia</taxon>
        <taxon>Elateroidea</taxon>
        <taxon>Elateridae</taxon>
        <taxon>Agrypninae</taxon>
        <taxon>Pyrophorini</taxon>
        <taxon>Ignelater</taxon>
    </lineage>
</organism>
<name>A0A8K0C5C5_IGNLU</name>
<dbReference type="SUPFAM" id="SSF52980">
    <property type="entry name" value="Restriction endonuclease-like"/>
    <property type="match status" value="1"/>
</dbReference>